<dbReference type="InterPro" id="IPR029069">
    <property type="entry name" value="HotDog_dom_sf"/>
</dbReference>
<evidence type="ECO:0000256" key="2">
    <source>
        <dbReference type="ARBA" id="ARBA00022801"/>
    </source>
</evidence>
<dbReference type="PANTHER" id="PTHR21660:SF1">
    <property type="entry name" value="ACYL-COENZYME A THIOESTERASE 13"/>
    <property type="match status" value="1"/>
</dbReference>
<sequence>MPVGIDVVCVVVPRWSSHDLGGNRHRDSWGRRLGSTQSPRTRSTNVTTVAAPLSATAQHWIDRVLINSPVAQHLRLRTVHAQVDRVQLGLDFRDNLTTVPGVLHGGVIATLVDTAAAAASASGIDEAETATGGATTHLNITFIAPATGRHLTASAVVSHRTGTTTHAEITVRDEHDTLIATATATSRIFH</sequence>
<dbReference type="NCBIfam" id="TIGR00369">
    <property type="entry name" value="unchar_dom_1"/>
    <property type="match status" value="1"/>
</dbReference>
<gene>
    <name evidence="5" type="ORF">F8M49_26490</name>
</gene>
<protein>
    <submittedName>
        <fullName evidence="5">PaaI family thioesterase</fullName>
    </submittedName>
</protein>
<name>A0ABU3WVN0_9NOCA</name>
<feature type="domain" description="Thioesterase" evidence="4">
    <location>
        <begin position="101"/>
        <end position="179"/>
    </location>
</feature>
<reference evidence="5 6" key="1">
    <citation type="submission" date="2019-10" db="EMBL/GenBank/DDBJ databases">
        <title>Draft Genome Assembly of Rhodococcus zopfii DSM44189.</title>
        <authorList>
            <person name="Sutton J.M."/>
            <person name="Akob D.M."/>
            <person name="Bushman T.J."/>
        </authorList>
    </citation>
    <scope>NUCLEOTIDE SEQUENCE [LARGE SCALE GENOMIC DNA]</scope>
    <source>
        <strain evidence="5 6">DSM 44189</strain>
    </source>
</reference>
<dbReference type="InterPro" id="IPR003736">
    <property type="entry name" value="PAAI_dom"/>
</dbReference>
<dbReference type="SUPFAM" id="SSF54637">
    <property type="entry name" value="Thioesterase/thiol ester dehydrase-isomerase"/>
    <property type="match status" value="1"/>
</dbReference>
<proteinExistence type="inferred from homology"/>
<evidence type="ECO:0000256" key="1">
    <source>
        <dbReference type="ARBA" id="ARBA00008324"/>
    </source>
</evidence>
<feature type="compositionally biased region" description="Basic and acidic residues" evidence="3">
    <location>
        <begin position="21"/>
        <end position="30"/>
    </location>
</feature>
<dbReference type="PANTHER" id="PTHR21660">
    <property type="entry name" value="THIOESTERASE SUPERFAMILY MEMBER-RELATED"/>
    <property type="match status" value="1"/>
</dbReference>
<dbReference type="InterPro" id="IPR039298">
    <property type="entry name" value="ACOT13"/>
</dbReference>
<keyword evidence="2" id="KW-0378">Hydrolase</keyword>
<evidence type="ECO:0000256" key="3">
    <source>
        <dbReference type="SAM" id="MobiDB-lite"/>
    </source>
</evidence>
<evidence type="ECO:0000313" key="6">
    <source>
        <dbReference type="Proteomes" id="UP001275440"/>
    </source>
</evidence>
<dbReference type="CDD" id="cd03443">
    <property type="entry name" value="PaaI_thioesterase"/>
    <property type="match status" value="1"/>
</dbReference>
<keyword evidence="6" id="KW-1185">Reference proteome</keyword>
<evidence type="ECO:0000313" key="5">
    <source>
        <dbReference type="EMBL" id="MDV2478062.1"/>
    </source>
</evidence>
<dbReference type="Proteomes" id="UP001275440">
    <property type="component" value="Unassembled WGS sequence"/>
</dbReference>
<comment type="caution">
    <text evidence="5">The sequence shown here is derived from an EMBL/GenBank/DDBJ whole genome shotgun (WGS) entry which is preliminary data.</text>
</comment>
<dbReference type="Gene3D" id="3.10.129.10">
    <property type="entry name" value="Hotdog Thioesterase"/>
    <property type="match status" value="1"/>
</dbReference>
<dbReference type="EMBL" id="WBMO01000005">
    <property type="protein sequence ID" value="MDV2478062.1"/>
    <property type="molecule type" value="Genomic_DNA"/>
</dbReference>
<feature type="region of interest" description="Disordered" evidence="3">
    <location>
        <begin position="20"/>
        <end position="44"/>
    </location>
</feature>
<comment type="similarity">
    <text evidence="1">Belongs to the thioesterase PaaI family.</text>
</comment>
<evidence type="ECO:0000259" key="4">
    <source>
        <dbReference type="Pfam" id="PF03061"/>
    </source>
</evidence>
<organism evidence="5 6">
    <name type="scientific">Rhodococcus zopfii</name>
    <dbReference type="NCBI Taxonomy" id="43772"/>
    <lineage>
        <taxon>Bacteria</taxon>
        <taxon>Bacillati</taxon>
        <taxon>Actinomycetota</taxon>
        <taxon>Actinomycetes</taxon>
        <taxon>Mycobacteriales</taxon>
        <taxon>Nocardiaceae</taxon>
        <taxon>Rhodococcus</taxon>
    </lineage>
</organism>
<feature type="compositionally biased region" description="Polar residues" evidence="3">
    <location>
        <begin position="34"/>
        <end position="44"/>
    </location>
</feature>
<dbReference type="Pfam" id="PF03061">
    <property type="entry name" value="4HBT"/>
    <property type="match status" value="1"/>
</dbReference>
<accession>A0ABU3WVN0</accession>
<dbReference type="InterPro" id="IPR006683">
    <property type="entry name" value="Thioestr_dom"/>
</dbReference>